<accession>A0A3R5XWN3</accession>
<sequence>MNSVIFGIGVTVTAVSGIFMALFEYFHISTVSAAQMGLFLTLSFSGIAAAAIKAKRTYYARTD</sequence>
<feature type="transmembrane region" description="Helical" evidence="1">
    <location>
        <begin position="5"/>
        <end position="26"/>
    </location>
</feature>
<gene>
    <name evidence="2" type="ORF">EP073_03280</name>
</gene>
<feature type="transmembrane region" description="Helical" evidence="1">
    <location>
        <begin position="32"/>
        <end position="52"/>
    </location>
</feature>
<keyword evidence="1" id="KW-0472">Membrane</keyword>
<evidence type="ECO:0000313" key="2">
    <source>
        <dbReference type="EMBL" id="QAR32457.1"/>
    </source>
</evidence>
<keyword evidence="1" id="KW-0812">Transmembrane</keyword>
<dbReference type="KEGG" id="gtl:EP073_03280"/>
<protein>
    <submittedName>
        <fullName evidence="2">Uncharacterized protein</fullName>
    </submittedName>
</protein>
<reference evidence="2 3" key="1">
    <citation type="submission" date="2019-01" db="EMBL/GenBank/DDBJ databases">
        <title>Geovibrio thiophilus DSM 11263, complete genome.</title>
        <authorList>
            <person name="Spring S."/>
            <person name="Bunk B."/>
            <person name="Sproer C."/>
        </authorList>
    </citation>
    <scope>NUCLEOTIDE SEQUENCE [LARGE SCALE GENOMIC DNA]</scope>
    <source>
        <strain evidence="2 3">DSM 11263</strain>
    </source>
</reference>
<keyword evidence="3" id="KW-1185">Reference proteome</keyword>
<dbReference type="AlphaFoldDB" id="A0A3R5XWN3"/>
<dbReference type="EMBL" id="CP035108">
    <property type="protein sequence ID" value="QAR32457.1"/>
    <property type="molecule type" value="Genomic_DNA"/>
</dbReference>
<keyword evidence="1" id="KW-1133">Transmembrane helix</keyword>
<dbReference type="RefSeq" id="WP_128465744.1">
    <property type="nucleotide sequence ID" value="NZ_CP035108.1"/>
</dbReference>
<evidence type="ECO:0000256" key="1">
    <source>
        <dbReference type="SAM" id="Phobius"/>
    </source>
</evidence>
<proteinExistence type="predicted"/>
<name>A0A3R5XWN3_9BACT</name>
<organism evidence="2 3">
    <name type="scientific">Geovibrio thiophilus</name>
    <dbReference type="NCBI Taxonomy" id="139438"/>
    <lineage>
        <taxon>Bacteria</taxon>
        <taxon>Pseudomonadati</taxon>
        <taxon>Deferribacterota</taxon>
        <taxon>Deferribacteres</taxon>
        <taxon>Deferribacterales</taxon>
        <taxon>Geovibrionaceae</taxon>
        <taxon>Geovibrio</taxon>
    </lineage>
</organism>
<dbReference type="Proteomes" id="UP000287502">
    <property type="component" value="Chromosome"/>
</dbReference>
<evidence type="ECO:0000313" key="3">
    <source>
        <dbReference type="Proteomes" id="UP000287502"/>
    </source>
</evidence>